<dbReference type="HAMAP" id="MF_00634">
    <property type="entry name" value="UPF0235"/>
    <property type="match status" value="1"/>
</dbReference>
<evidence type="ECO:0000313" key="3">
    <source>
        <dbReference type="EMBL" id="CCW17636.1"/>
    </source>
</evidence>
<reference evidence="3 4" key="1">
    <citation type="submission" date="2013-03" db="EMBL/GenBank/DDBJ databases">
        <authorList>
            <person name="Le V."/>
        </authorList>
    </citation>
    <scope>NUCLEOTIDE SEQUENCE [LARGE SCALE GENOMIC DNA]</scope>
    <source>
        <strain evidence="3 4">BiD32</strain>
    </source>
</reference>
<dbReference type="InterPro" id="IPR003746">
    <property type="entry name" value="DUF167"/>
</dbReference>
<evidence type="ECO:0000313" key="4">
    <source>
        <dbReference type="Proteomes" id="UP000013201"/>
    </source>
</evidence>
<dbReference type="Gene3D" id="3.30.1200.10">
    <property type="entry name" value="YggU-like"/>
    <property type="match status" value="1"/>
</dbReference>
<dbReference type="AlphaFoldDB" id="N1ML26"/>
<accession>N1ML26</accession>
<proteinExistence type="inferred from homology"/>
<dbReference type="SMART" id="SM01152">
    <property type="entry name" value="DUF167"/>
    <property type="match status" value="1"/>
</dbReference>
<dbReference type="Pfam" id="PF02594">
    <property type="entry name" value="DUF167"/>
    <property type="match status" value="1"/>
</dbReference>
<name>N1ML26_9SPHN</name>
<sequence>MKKPKVKPPSHAGQDRGFFWWENDTLVINILGKPSARSDAIGKSKGRQLMVSVTAAPKLGRATDHMVRFLAGEFGVSTSAITVVYGRMNVNKQLRIEAPTKLPAVIQQLPLL</sequence>
<organism evidence="3 4">
    <name type="scientific">Sphingobium indicum BiD32</name>
    <dbReference type="NCBI Taxonomy" id="1301087"/>
    <lineage>
        <taxon>Bacteria</taxon>
        <taxon>Pseudomonadati</taxon>
        <taxon>Pseudomonadota</taxon>
        <taxon>Alphaproteobacteria</taxon>
        <taxon>Sphingomonadales</taxon>
        <taxon>Sphingomonadaceae</taxon>
        <taxon>Sphingobium</taxon>
    </lineage>
</organism>
<dbReference type="RefSeq" id="WP_006954883.1">
    <property type="nucleotide sequence ID" value="NZ_CAVK010000088.1"/>
</dbReference>
<dbReference type="InterPro" id="IPR036591">
    <property type="entry name" value="YggU-like_sf"/>
</dbReference>
<comment type="similarity">
    <text evidence="1 2">Belongs to the UPF0235 family.</text>
</comment>
<comment type="caution">
    <text evidence="3">The sequence shown here is derived from an EMBL/GenBank/DDBJ whole genome shotgun (WGS) entry which is preliminary data.</text>
</comment>
<protein>
    <recommendedName>
        <fullName evidence="2">UPF0235 protein EBBID32_19770</fullName>
    </recommendedName>
</protein>
<dbReference type="EMBL" id="CAVK010000088">
    <property type="protein sequence ID" value="CCW17636.1"/>
    <property type="molecule type" value="Genomic_DNA"/>
</dbReference>
<reference evidence="4" key="2">
    <citation type="submission" date="2013-04" db="EMBL/GenBank/DDBJ databases">
        <title>Bisphenol A degrading Sphingobium sp. strain BiD32.</title>
        <authorList>
            <person name="Nielsen J.L."/>
            <person name="Zhou N.A."/>
            <person name="Kjeldal H."/>
        </authorList>
    </citation>
    <scope>NUCLEOTIDE SEQUENCE [LARGE SCALE GENOMIC DNA]</scope>
    <source>
        <strain evidence="4">BiD32</strain>
    </source>
</reference>
<evidence type="ECO:0000256" key="1">
    <source>
        <dbReference type="ARBA" id="ARBA00010364"/>
    </source>
</evidence>
<gene>
    <name evidence="3" type="ORF">EBBID32_19770</name>
</gene>
<dbReference type="Proteomes" id="UP000013201">
    <property type="component" value="Unassembled WGS sequence"/>
</dbReference>
<dbReference type="SUPFAM" id="SSF69786">
    <property type="entry name" value="YggU-like"/>
    <property type="match status" value="1"/>
</dbReference>
<keyword evidence="4" id="KW-1185">Reference proteome</keyword>
<dbReference type="NCBIfam" id="TIGR00251">
    <property type="entry name" value="DUF167 family protein"/>
    <property type="match status" value="1"/>
</dbReference>
<dbReference type="OrthoDB" id="9800587at2"/>
<evidence type="ECO:0000256" key="2">
    <source>
        <dbReference type="HAMAP-Rule" id="MF_00634"/>
    </source>
</evidence>